<accession>A0A016UIG3</accession>
<sequence>MTVCLSFEPAKSSSESMDNSATESYLFWHSAEARKTIETGQTTCAKHESDVLLEITDEQRFSKLKGDIFRANDINHFDQRDSFREDLGNALCESYGPDGIIPLEATQ</sequence>
<reference evidence="2" key="1">
    <citation type="journal article" date="2015" name="Nat. Genet.">
        <title>The genome and transcriptome of the zoonotic hookworm Ancylostoma ceylanicum identify infection-specific gene families.</title>
        <authorList>
            <person name="Schwarz E.M."/>
            <person name="Hu Y."/>
            <person name="Antoshechkin I."/>
            <person name="Miller M.M."/>
            <person name="Sternberg P.W."/>
            <person name="Aroian R.V."/>
        </authorList>
    </citation>
    <scope>NUCLEOTIDE SEQUENCE</scope>
    <source>
        <strain evidence="2">HY135</strain>
    </source>
</reference>
<dbReference type="EMBL" id="JARK01001374">
    <property type="protein sequence ID" value="EYC14970.1"/>
    <property type="molecule type" value="Genomic_DNA"/>
</dbReference>
<proteinExistence type="predicted"/>
<dbReference type="Proteomes" id="UP000024635">
    <property type="component" value="Unassembled WGS sequence"/>
</dbReference>
<keyword evidence="2" id="KW-1185">Reference proteome</keyword>
<dbReference type="AlphaFoldDB" id="A0A016UIG3"/>
<protein>
    <submittedName>
        <fullName evidence="1">Uncharacterized protein</fullName>
    </submittedName>
</protein>
<dbReference type="OrthoDB" id="5868253at2759"/>
<evidence type="ECO:0000313" key="2">
    <source>
        <dbReference type="Proteomes" id="UP000024635"/>
    </source>
</evidence>
<name>A0A016UIG3_9BILA</name>
<gene>
    <name evidence="1" type="primary">Acey_s0038.g3552</name>
    <name evidence="1" type="ORF">Y032_0038g3552</name>
</gene>
<evidence type="ECO:0000313" key="1">
    <source>
        <dbReference type="EMBL" id="EYC14970.1"/>
    </source>
</evidence>
<organism evidence="1 2">
    <name type="scientific">Ancylostoma ceylanicum</name>
    <dbReference type="NCBI Taxonomy" id="53326"/>
    <lineage>
        <taxon>Eukaryota</taxon>
        <taxon>Metazoa</taxon>
        <taxon>Ecdysozoa</taxon>
        <taxon>Nematoda</taxon>
        <taxon>Chromadorea</taxon>
        <taxon>Rhabditida</taxon>
        <taxon>Rhabditina</taxon>
        <taxon>Rhabditomorpha</taxon>
        <taxon>Strongyloidea</taxon>
        <taxon>Ancylostomatidae</taxon>
        <taxon>Ancylostomatinae</taxon>
        <taxon>Ancylostoma</taxon>
    </lineage>
</organism>
<comment type="caution">
    <text evidence="1">The sequence shown here is derived from an EMBL/GenBank/DDBJ whole genome shotgun (WGS) entry which is preliminary data.</text>
</comment>